<dbReference type="RefSeq" id="WP_263608145.1">
    <property type="nucleotide sequence ID" value="NZ_JAOVQM010000002.1"/>
</dbReference>
<feature type="domain" description="Gfo/Idh/MocA-like oxidoreductase N-terminal" evidence="2">
    <location>
        <begin position="5"/>
        <end position="126"/>
    </location>
</feature>
<sequence length="412" mass="46600">MITAILLGAGNRGEHAYGPYALQHPDEIQFVGVADANVVRLNSFSKKHNIPQNRQYTDYKDILNEPKMADVCFICLQDRMHYEPALKAIELGYDLFLEKPMAVSATEVIEIFNHAQKYKKNVMVGHVLRYTDFFNAIKQIIVSGEIGEVVTIQHNENVSYWHQAHSYVRGNWRNVETASPMILAKSCHDMDILSWLIQSKPTKVASFGSLSHFKASTMNDVPKRCMDGCPHQETCPYFAPKVYLNAPDWMKLPVSDDISDSAILEALKTGPYGRCVYRCDNDVVDHQVVSIEFENQATASFTMTAFTHENTRTIKVMGTKGEIRGHMDKNTLEVYTFGNERPKRIDLNHSQYGHGGGDQGIMAAFVQLINQKKFDLPSLEISTQAHLLAFMAETARLEGRVVKFDEFTKVKP</sequence>
<evidence type="ECO:0000259" key="3">
    <source>
        <dbReference type="Pfam" id="PF02894"/>
    </source>
</evidence>
<dbReference type="InterPro" id="IPR000683">
    <property type="entry name" value="Gfo/Idh/MocA-like_OxRdtase_N"/>
</dbReference>
<comment type="caution">
    <text evidence="4">The sequence shown here is derived from an EMBL/GenBank/DDBJ whole genome shotgun (WGS) entry which is preliminary data.</text>
</comment>
<organism evidence="4 5">
    <name type="scientific">Paracholeplasma manati</name>
    <dbReference type="NCBI Taxonomy" id="591373"/>
    <lineage>
        <taxon>Bacteria</taxon>
        <taxon>Bacillati</taxon>
        <taxon>Mycoplasmatota</taxon>
        <taxon>Mollicutes</taxon>
        <taxon>Acholeplasmatales</taxon>
        <taxon>Acholeplasmataceae</taxon>
        <taxon>Paracholeplasma</taxon>
    </lineage>
</organism>
<dbReference type="EMBL" id="JAOVQM010000002">
    <property type="protein sequence ID" value="MCV2231990.1"/>
    <property type="molecule type" value="Genomic_DNA"/>
</dbReference>
<dbReference type="Pfam" id="PF01408">
    <property type="entry name" value="GFO_IDH_MocA"/>
    <property type="match status" value="1"/>
</dbReference>
<dbReference type="PANTHER" id="PTHR43377:SF2">
    <property type="entry name" value="BINDING ROSSMANN FOLD OXIDOREDUCTASE, PUTATIVE (AFU_ORTHOLOGUE AFUA_4G00560)-RELATED"/>
    <property type="match status" value="1"/>
</dbReference>
<dbReference type="InterPro" id="IPR051450">
    <property type="entry name" value="Gfo/Idh/MocA_Oxidoreductases"/>
</dbReference>
<evidence type="ECO:0000313" key="5">
    <source>
        <dbReference type="Proteomes" id="UP001177160"/>
    </source>
</evidence>
<gene>
    <name evidence="4" type="ORF">N7548_04025</name>
</gene>
<comment type="similarity">
    <text evidence="1">Belongs to the Gfo/Idh/MocA family.</text>
</comment>
<protein>
    <submittedName>
        <fullName evidence="4">Gfo/Idh/MocA family oxidoreductase</fullName>
    </submittedName>
</protein>
<name>A0ABT2Y7M7_9MOLU</name>
<dbReference type="PANTHER" id="PTHR43377">
    <property type="entry name" value="BILIVERDIN REDUCTASE A"/>
    <property type="match status" value="1"/>
</dbReference>
<dbReference type="Proteomes" id="UP001177160">
    <property type="component" value="Unassembled WGS sequence"/>
</dbReference>
<evidence type="ECO:0000259" key="2">
    <source>
        <dbReference type="Pfam" id="PF01408"/>
    </source>
</evidence>
<keyword evidence="5" id="KW-1185">Reference proteome</keyword>
<dbReference type="Gene3D" id="3.40.50.720">
    <property type="entry name" value="NAD(P)-binding Rossmann-like Domain"/>
    <property type="match status" value="1"/>
</dbReference>
<evidence type="ECO:0000313" key="4">
    <source>
        <dbReference type="EMBL" id="MCV2231990.1"/>
    </source>
</evidence>
<dbReference type="SUPFAM" id="SSF51735">
    <property type="entry name" value="NAD(P)-binding Rossmann-fold domains"/>
    <property type="match status" value="1"/>
</dbReference>
<proteinExistence type="inferred from homology"/>
<reference evidence="4" key="1">
    <citation type="submission" date="2022-09" db="EMBL/GenBank/DDBJ databases">
        <title>Novel Mycoplasma species identified in domestic and wild animals.</title>
        <authorList>
            <person name="Volokhov D.V."/>
            <person name="Furtak V.A."/>
            <person name="Zagorodnyaya T.A."/>
        </authorList>
    </citation>
    <scope>NUCLEOTIDE SEQUENCE</scope>
    <source>
        <strain evidence="4">Oakley</strain>
    </source>
</reference>
<dbReference type="InterPro" id="IPR036291">
    <property type="entry name" value="NAD(P)-bd_dom_sf"/>
</dbReference>
<dbReference type="InterPro" id="IPR004104">
    <property type="entry name" value="Gfo/Idh/MocA-like_OxRdtase_C"/>
</dbReference>
<accession>A0ABT2Y7M7</accession>
<dbReference type="Gene3D" id="3.30.360.10">
    <property type="entry name" value="Dihydrodipicolinate Reductase, domain 2"/>
    <property type="match status" value="1"/>
</dbReference>
<feature type="domain" description="Gfo/Idh/MocA-like oxidoreductase C-terminal" evidence="3">
    <location>
        <begin position="138"/>
        <end position="403"/>
    </location>
</feature>
<dbReference type="SUPFAM" id="SSF55347">
    <property type="entry name" value="Glyceraldehyde-3-phosphate dehydrogenase-like, C-terminal domain"/>
    <property type="match status" value="1"/>
</dbReference>
<evidence type="ECO:0000256" key="1">
    <source>
        <dbReference type="ARBA" id="ARBA00010928"/>
    </source>
</evidence>
<dbReference type="Pfam" id="PF02894">
    <property type="entry name" value="GFO_IDH_MocA_C"/>
    <property type="match status" value="1"/>
</dbReference>